<evidence type="ECO:0000313" key="3">
    <source>
        <dbReference type="Proteomes" id="UP001386955"/>
    </source>
</evidence>
<proteinExistence type="predicted"/>
<keyword evidence="1" id="KW-0472">Membrane</keyword>
<comment type="caution">
    <text evidence="2">The sequence shown here is derived from an EMBL/GenBank/DDBJ whole genome shotgun (WGS) entry which is preliminary data.</text>
</comment>
<dbReference type="EMBL" id="JAYMYS010000006">
    <property type="protein sequence ID" value="KAK7387887.1"/>
    <property type="molecule type" value="Genomic_DNA"/>
</dbReference>
<keyword evidence="3" id="KW-1185">Reference proteome</keyword>
<protein>
    <submittedName>
        <fullName evidence="2">Uncharacterized protein</fullName>
    </submittedName>
</protein>
<gene>
    <name evidence="2" type="ORF">VNO78_22685</name>
</gene>
<feature type="transmembrane region" description="Helical" evidence="1">
    <location>
        <begin position="50"/>
        <end position="68"/>
    </location>
</feature>
<organism evidence="2 3">
    <name type="scientific">Psophocarpus tetragonolobus</name>
    <name type="common">Winged bean</name>
    <name type="synonym">Dolichos tetragonolobus</name>
    <dbReference type="NCBI Taxonomy" id="3891"/>
    <lineage>
        <taxon>Eukaryota</taxon>
        <taxon>Viridiplantae</taxon>
        <taxon>Streptophyta</taxon>
        <taxon>Embryophyta</taxon>
        <taxon>Tracheophyta</taxon>
        <taxon>Spermatophyta</taxon>
        <taxon>Magnoliopsida</taxon>
        <taxon>eudicotyledons</taxon>
        <taxon>Gunneridae</taxon>
        <taxon>Pentapetalae</taxon>
        <taxon>rosids</taxon>
        <taxon>fabids</taxon>
        <taxon>Fabales</taxon>
        <taxon>Fabaceae</taxon>
        <taxon>Papilionoideae</taxon>
        <taxon>50 kb inversion clade</taxon>
        <taxon>NPAAA clade</taxon>
        <taxon>indigoferoid/millettioid clade</taxon>
        <taxon>Phaseoleae</taxon>
        <taxon>Psophocarpus</taxon>
    </lineage>
</organism>
<dbReference type="Proteomes" id="UP001386955">
    <property type="component" value="Unassembled WGS sequence"/>
</dbReference>
<name>A0AAN9S2D4_PSOTE</name>
<reference evidence="2 3" key="1">
    <citation type="submission" date="2024-01" db="EMBL/GenBank/DDBJ databases">
        <title>The genomes of 5 underutilized Papilionoideae crops provide insights into root nodulation and disease resistanc.</title>
        <authorList>
            <person name="Jiang F."/>
        </authorList>
    </citation>
    <scope>NUCLEOTIDE SEQUENCE [LARGE SCALE GENOMIC DNA]</scope>
    <source>
        <strain evidence="2">DUOXIRENSHENG_FW03</strain>
        <tissue evidence="2">Leaves</tissue>
    </source>
</reference>
<dbReference type="AlphaFoldDB" id="A0AAN9S2D4"/>
<evidence type="ECO:0000256" key="1">
    <source>
        <dbReference type="SAM" id="Phobius"/>
    </source>
</evidence>
<evidence type="ECO:0000313" key="2">
    <source>
        <dbReference type="EMBL" id="KAK7387887.1"/>
    </source>
</evidence>
<accession>A0AAN9S2D4</accession>
<feature type="transmembrane region" description="Helical" evidence="1">
    <location>
        <begin position="75"/>
        <end position="96"/>
    </location>
</feature>
<keyword evidence="1" id="KW-0812">Transmembrane</keyword>
<keyword evidence="1" id="KW-1133">Transmembrane helix</keyword>
<sequence length="113" mass="12888">MANPIEVSALNRIKLHLLGELVSFPSFSSSNSNLIQNNKTYSKPVVALDMTWNMAFVVVSMVILACTVKEKPNTLIRWWICGYTLQCLVDATLMWLEYSRRNDTLHSKPMHSN</sequence>